<dbReference type="OrthoDB" id="9796798at2"/>
<proteinExistence type="predicted"/>
<reference evidence="2" key="2">
    <citation type="submission" date="2022-01" db="EMBL/GenBank/DDBJ databases">
        <title>Novel bile acid biosynthetic pathways are enriched in the microbiome of centenarians.</title>
        <authorList>
            <person name="Sato Y."/>
            <person name="Atarashi K."/>
            <person name="Plichta R.D."/>
            <person name="Arai Y."/>
            <person name="Sasajima S."/>
            <person name="Kearney M.S."/>
            <person name="Suda W."/>
            <person name="Takeshita K."/>
            <person name="Sasaki T."/>
            <person name="Okamoto S."/>
            <person name="Skelly N.A."/>
            <person name="Okamura Y."/>
            <person name="Vlamakis H."/>
            <person name="Li Y."/>
            <person name="Tanoue T."/>
            <person name="Takei H."/>
            <person name="Nittono H."/>
            <person name="Narushima S."/>
            <person name="Irie J."/>
            <person name="Itoh H."/>
            <person name="Moriya K."/>
            <person name="Sugiura Y."/>
            <person name="Suematsu M."/>
            <person name="Moritoki N."/>
            <person name="Shibata S."/>
            <person name="Littman R.D."/>
            <person name="Fischbach A.M."/>
            <person name="Uwamino Y."/>
            <person name="Inoue T."/>
            <person name="Honda A."/>
            <person name="Hattori M."/>
            <person name="Murai T."/>
            <person name="Xavier J.R."/>
            <person name="Hirose N."/>
            <person name="Honda K."/>
        </authorList>
    </citation>
    <scope>NUCLEOTIDE SEQUENCE</scope>
    <source>
        <strain evidence="2">CE91-St55</strain>
    </source>
</reference>
<dbReference type="InterPro" id="IPR047525">
    <property type="entry name" value="TfoX-like"/>
</dbReference>
<dbReference type="GeneID" id="93149708"/>
<dbReference type="EMBL" id="WNME01000001">
    <property type="protein sequence ID" value="MUB61710.1"/>
    <property type="molecule type" value="Genomic_DNA"/>
</dbReference>
<evidence type="ECO:0000313" key="4">
    <source>
        <dbReference type="Proteomes" id="UP000434223"/>
    </source>
</evidence>
<dbReference type="AlphaFoldDB" id="A0A174K3Z4"/>
<accession>A0A174K3Z4</accession>
<comment type="caution">
    <text evidence="2">The sequence shown here is derived from an EMBL/GenBank/DDBJ whole genome shotgun (WGS) entry which is preliminary data.</text>
</comment>
<dbReference type="RefSeq" id="WP_006776811.1">
    <property type="nucleotide sequence ID" value="NZ_BQNJ01000002.1"/>
</dbReference>
<dbReference type="Proteomes" id="UP001055091">
    <property type="component" value="Unassembled WGS sequence"/>
</dbReference>
<dbReference type="PANTHER" id="PTHR36121">
    <property type="entry name" value="PROTEIN SXY"/>
    <property type="match status" value="1"/>
</dbReference>
<protein>
    <submittedName>
        <fullName evidence="2">Competence protein TfoX</fullName>
    </submittedName>
</protein>
<name>A0A174K3Z4_9FIRM</name>
<dbReference type="EMBL" id="BQNJ01000002">
    <property type="protein sequence ID" value="GKH03612.1"/>
    <property type="molecule type" value="Genomic_DNA"/>
</dbReference>
<evidence type="ECO:0000313" key="5">
    <source>
        <dbReference type="Proteomes" id="UP001055091"/>
    </source>
</evidence>
<reference evidence="3 4" key="1">
    <citation type="submission" date="2019-09" db="EMBL/GenBank/DDBJ databases">
        <title>Draft genome sequencing of Hungatella hathewayi 123Y-2.</title>
        <authorList>
            <person name="Lv Q."/>
            <person name="Li S."/>
        </authorList>
    </citation>
    <scope>NUCLEOTIDE SEQUENCE [LARGE SCALE GENOMIC DNA]</scope>
    <source>
        <strain evidence="3 4">123Y-2</strain>
    </source>
</reference>
<organism evidence="2 5">
    <name type="scientific">Hungatella hathewayi</name>
    <dbReference type="NCBI Taxonomy" id="154046"/>
    <lineage>
        <taxon>Bacteria</taxon>
        <taxon>Bacillati</taxon>
        <taxon>Bacillota</taxon>
        <taxon>Clostridia</taxon>
        <taxon>Lachnospirales</taxon>
        <taxon>Lachnospiraceae</taxon>
        <taxon>Hungatella</taxon>
    </lineage>
</organism>
<sequence length="84" mass="9510">MGELAKLPNIGKVLEEQLNQAGITTYEELKEIGSRQAWLKIKAMDDTACLHRLYSLEGAILGIKKAELTTETKQDLKDFFHSFK</sequence>
<evidence type="ECO:0000313" key="2">
    <source>
        <dbReference type="EMBL" id="GKH03612.1"/>
    </source>
</evidence>
<feature type="domain" description="TfoX C-terminal" evidence="1">
    <location>
        <begin position="3"/>
        <end position="78"/>
    </location>
</feature>
<dbReference type="Pfam" id="PF04994">
    <property type="entry name" value="TfoX_C"/>
    <property type="match status" value="1"/>
</dbReference>
<dbReference type="PANTHER" id="PTHR36121:SF1">
    <property type="entry name" value="PROTEIN SXY"/>
    <property type="match status" value="1"/>
</dbReference>
<gene>
    <name evidence="2" type="ORF">CE91St55_55930</name>
    <name evidence="3" type="ORF">GNE07_01260</name>
</gene>
<evidence type="ECO:0000313" key="3">
    <source>
        <dbReference type="EMBL" id="MUB61710.1"/>
    </source>
</evidence>
<dbReference type="Proteomes" id="UP000434223">
    <property type="component" value="Unassembled WGS sequence"/>
</dbReference>
<dbReference type="Gene3D" id="1.10.150.20">
    <property type="entry name" value="5' to 3' exonuclease, C-terminal subdomain"/>
    <property type="match status" value="1"/>
</dbReference>
<dbReference type="InterPro" id="IPR007077">
    <property type="entry name" value="TfoX_C"/>
</dbReference>
<evidence type="ECO:0000259" key="1">
    <source>
        <dbReference type="Pfam" id="PF04994"/>
    </source>
</evidence>